<dbReference type="GO" id="GO:0016052">
    <property type="term" value="P:carbohydrate catabolic process"/>
    <property type="evidence" value="ECO:0007669"/>
    <property type="project" value="UniProtKB-ARBA"/>
</dbReference>
<keyword evidence="7" id="KW-0423">Lactose metabolism</keyword>
<dbReference type="AlphaFoldDB" id="A0A4U8Q1F3"/>
<dbReference type="Proteomes" id="UP000306509">
    <property type="component" value="Unassembled WGS sequence"/>
</dbReference>
<comment type="catalytic activity">
    <reaction evidence="7">
        <text>D-tagatofuranose 6-phosphate + ATP = D-tagatofuranose 1,6-bisphosphate + ADP + H(+)</text>
        <dbReference type="Rhea" id="RHEA:12420"/>
        <dbReference type="ChEBI" id="CHEBI:15378"/>
        <dbReference type="ChEBI" id="CHEBI:30616"/>
        <dbReference type="ChEBI" id="CHEBI:58694"/>
        <dbReference type="ChEBI" id="CHEBI:58695"/>
        <dbReference type="ChEBI" id="CHEBI:456216"/>
        <dbReference type="EC" id="2.7.1.144"/>
    </reaction>
</comment>
<evidence type="ECO:0000256" key="5">
    <source>
        <dbReference type="ARBA" id="ARBA00022840"/>
    </source>
</evidence>
<accession>A0A4U8Q1F3</accession>
<evidence type="ECO:0000256" key="1">
    <source>
        <dbReference type="ARBA" id="ARBA00005380"/>
    </source>
</evidence>
<dbReference type="InterPro" id="IPR002173">
    <property type="entry name" value="Carboh/pur_kinase_PfkB_CS"/>
</dbReference>
<keyword evidence="11" id="KW-1185">Reference proteome</keyword>
<comment type="similarity">
    <text evidence="1">Belongs to the carbohydrate kinase pfkB family.</text>
</comment>
<dbReference type="GO" id="GO:0005524">
    <property type="term" value="F:ATP binding"/>
    <property type="evidence" value="ECO:0007669"/>
    <property type="project" value="UniProtKB-UniRule"/>
</dbReference>
<dbReference type="UniPathway" id="UPA00704">
    <property type="reaction ID" value="UER00715"/>
</dbReference>
<evidence type="ECO:0000256" key="3">
    <source>
        <dbReference type="ARBA" id="ARBA00022741"/>
    </source>
</evidence>
<comment type="pathway">
    <text evidence="7">Carbohydrate metabolism; D-tagatose 6-phosphate degradation; D-glyceraldehyde 3-phosphate and glycerone phosphate from D-tagatose 6-phosphate: step 1/2.</text>
</comment>
<keyword evidence="2 7" id="KW-0808">Transferase</keyword>
<gene>
    <name evidence="10" type="primary">lacC_3</name>
    <name evidence="10" type="ORF">DSM106044_04639</name>
</gene>
<dbReference type="GO" id="GO:0044281">
    <property type="term" value="P:small molecule metabolic process"/>
    <property type="evidence" value="ECO:0007669"/>
    <property type="project" value="UniProtKB-ARBA"/>
</dbReference>
<name>A0A4U8Q1F3_9FIRM</name>
<evidence type="ECO:0000256" key="6">
    <source>
        <dbReference type="ARBA" id="ARBA00047745"/>
    </source>
</evidence>
<dbReference type="EMBL" id="QGQD01000092">
    <property type="protein sequence ID" value="TLC98529.1"/>
    <property type="molecule type" value="Genomic_DNA"/>
</dbReference>
<dbReference type="Pfam" id="PF00294">
    <property type="entry name" value="PfkB"/>
    <property type="match status" value="1"/>
</dbReference>
<dbReference type="FunFam" id="3.40.1190.20:FF:000001">
    <property type="entry name" value="Phosphofructokinase"/>
    <property type="match status" value="1"/>
</dbReference>
<evidence type="ECO:0000259" key="9">
    <source>
        <dbReference type="Pfam" id="PF00294"/>
    </source>
</evidence>
<evidence type="ECO:0000256" key="7">
    <source>
        <dbReference type="PIRNR" id="PIRNR000535"/>
    </source>
</evidence>
<reference evidence="10 11" key="1">
    <citation type="journal article" date="2019" name="Anaerobe">
        <title>Detection of Robinsoniella peoriensis in multiple bone samples of a trauma patient.</title>
        <authorList>
            <person name="Schrottner P."/>
            <person name="Hartwich K."/>
            <person name="Bunk B."/>
            <person name="Schober I."/>
            <person name="Helbig S."/>
            <person name="Rudolph W.W."/>
            <person name="Gunzer F."/>
        </authorList>
    </citation>
    <scope>NUCLEOTIDE SEQUENCE [LARGE SCALE GENOMIC DNA]</scope>
    <source>
        <strain evidence="10 11">DSM 106044</strain>
    </source>
</reference>
<dbReference type="Gene3D" id="3.40.1190.20">
    <property type="match status" value="1"/>
</dbReference>
<dbReference type="GO" id="GO:0008662">
    <property type="term" value="F:1-phosphofructokinase activity"/>
    <property type="evidence" value="ECO:0007669"/>
    <property type="project" value="UniProtKB-UniRule"/>
</dbReference>
<dbReference type="CDD" id="cd01164">
    <property type="entry name" value="FruK_PfkB_like"/>
    <property type="match status" value="1"/>
</dbReference>
<evidence type="ECO:0000256" key="2">
    <source>
        <dbReference type="ARBA" id="ARBA00022679"/>
    </source>
</evidence>
<dbReference type="InterPro" id="IPR022463">
    <property type="entry name" value="1-PFruKinase"/>
</dbReference>
<dbReference type="NCBIfam" id="TIGR03168">
    <property type="entry name" value="1-PFK"/>
    <property type="match status" value="1"/>
</dbReference>
<evidence type="ECO:0000313" key="10">
    <source>
        <dbReference type="EMBL" id="TLC98529.1"/>
    </source>
</evidence>
<dbReference type="InterPro" id="IPR011611">
    <property type="entry name" value="PfkB_dom"/>
</dbReference>
<dbReference type="PANTHER" id="PTHR46566">
    <property type="entry name" value="1-PHOSPHOFRUCTOKINASE-RELATED"/>
    <property type="match status" value="1"/>
</dbReference>
<comment type="function">
    <text evidence="8">Catalyzes the ATP-dependent phosphorylation of fructose-l-phosphate to fructose-l,6-bisphosphate.</text>
</comment>
<keyword evidence="5 7" id="KW-0067">ATP-binding</keyword>
<feature type="domain" description="Carbohydrate kinase PfkB" evidence="9">
    <location>
        <begin position="9"/>
        <end position="283"/>
    </location>
</feature>
<proteinExistence type="inferred from homology"/>
<dbReference type="STRING" id="180332.GCA_000797495_00119"/>
<dbReference type="GO" id="GO:0009024">
    <property type="term" value="F:tagatose-6-phosphate kinase activity"/>
    <property type="evidence" value="ECO:0007669"/>
    <property type="project" value="UniProtKB-EC"/>
</dbReference>
<dbReference type="InterPro" id="IPR029056">
    <property type="entry name" value="Ribokinase-like"/>
</dbReference>
<dbReference type="GO" id="GO:2001059">
    <property type="term" value="P:D-tagatose 6-phosphate catabolic process"/>
    <property type="evidence" value="ECO:0007669"/>
    <property type="project" value="UniProtKB-UniPathway"/>
</dbReference>
<dbReference type="PROSITE" id="PS00584">
    <property type="entry name" value="PFKB_KINASES_2"/>
    <property type="match status" value="1"/>
</dbReference>
<comment type="similarity">
    <text evidence="7">Belongs to the carbohydrate kinase PfkB family. LacC subfamily.</text>
</comment>
<organism evidence="10 11">
    <name type="scientific">Robinsoniella peoriensis</name>
    <dbReference type="NCBI Taxonomy" id="180332"/>
    <lineage>
        <taxon>Bacteria</taxon>
        <taxon>Bacillati</taxon>
        <taxon>Bacillota</taxon>
        <taxon>Clostridia</taxon>
        <taxon>Lachnospirales</taxon>
        <taxon>Lachnospiraceae</taxon>
        <taxon>Robinsoniella</taxon>
    </lineage>
</organism>
<keyword evidence="4 8" id="KW-0418">Kinase</keyword>
<dbReference type="GO" id="GO:0005829">
    <property type="term" value="C:cytosol"/>
    <property type="evidence" value="ECO:0007669"/>
    <property type="project" value="TreeGrafter"/>
</dbReference>
<dbReference type="InterPro" id="IPR017583">
    <property type="entry name" value="Tagatose/fructose_Pkinase"/>
</dbReference>
<keyword evidence="3 7" id="KW-0547">Nucleotide-binding</keyword>
<dbReference type="RefSeq" id="WP_138003765.1">
    <property type="nucleotide sequence ID" value="NZ_QGQD01000092.1"/>
</dbReference>
<evidence type="ECO:0000256" key="8">
    <source>
        <dbReference type="RuleBase" id="RU369061"/>
    </source>
</evidence>
<evidence type="ECO:0000256" key="4">
    <source>
        <dbReference type="ARBA" id="ARBA00022777"/>
    </source>
</evidence>
<sequence>MIYTVTFNPALDYIMHIPHMSSGEINRSSSEHLFCGGKGINVSIVLRHLGAESVAMGFQAGFTGNEIVRQLELQGIHTNFVALSRGNSRINVKVKGETETDLNGNGPDITEDEFRQLLDKISVLTGDDTLVLAGSIPACLSSDAYQKIMEQLADRNVKVVVDAERELLVKTLPYHPFLIKPNHHELGGVFGVSCTNEQEIICCIKEIQKMGARNVLVSRAGDGAIFGDEDGSVYRIQAPFGTVKNSVGAGDSMVAGFLKGYGSSVPLALKFAASAGSATAFSEDLAERDEIINLLPKVLISQI</sequence>
<dbReference type="SUPFAM" id="SSF53613">
    <property type="entry name" value="Ribokinase-like"/>
    <property type="match status" value="1"/>
</dbReference>
<dbReference type="PIRSF" id="PIRSF000535">
    <property type="entry name" value="1PFK/6PFK/LacC"/>
    <property type="match status" value="1"/>
</dbReference>
<dbReference type="NCBIfam" id="TIGR03828">
    <property type="entry name" value="pfkB"/>
    <property type="match status" value="1"/>
</dbReference>
<comment type="catalytic activity">
    <reaction evidence="6 8">
        <text>beta-D-fructose 1-phosphate + ATP = beta-D-fructose 1,6-bisphosphate + ADP + H(+)</text>
        <dbReference type="Rhea" id="RHEA:14213"/>
        <dbReference type="ChEBI" id="CHEBI:15378"/>
        <dbReference type="ChEBI" id="CHEBI:30616"/>
        <dbReference type="ChEBI" id="CHEBI:32966"/>
        <dbReference type="ChEBI" id="CHEBI:138881"/>
        <dbReference type="ChEBI" id="CHEBI:456216"/>
        <dbReference type="EC" id="2.7.1.56"/>
    </reaction>
</comment>
<dbReference type="PANTHER" id="PTHR46566:SF1">
    <property type="entry name" value="1-PHOSPHOFRUCTOKINASE"/>
    <property type="match status" value="1"/>
</dbReference>
<dbReference type="EC" id="2.7.1.144" evidence="7"/>
<evidence type="ECO:0000313" key="11">
    <source>
        <dbReference type="Proteomes" id="UP000306509"/>
    </source>
</evidence>
<protein>
    <recommendedName>
        <fullName evidence="7">Tagatose-6-phosphate kinase</fullName>
        <ecNumber evidence="7">2.7.1.144</ecNumber>
    </recommendedName>
</protein>
<comment type="caution">
    <text evidence="10">The sequence shown here is derived from an EMBL/GenBank/DDBJ whole genome shotgun (WGS) entry which is preliminary data.</text>
</comment>
<dbReference type="GO" id="GO:0005988">
    <property type="term" value="P:lactose metabolic process"/>
    <property type="evidence" value="ECO:0007669"/>
    <property type="project" value="UniProtKB-KW"/>
</dbReference>